<keyword evidence="4 8" id="KW-1133">Transmembrane helix</keyword>
<evidence type="ECO:0000256" key="5">
    <source>
        <dbReference type="ARBA" id="ARBA00023136"/>
    </source>
</evidence>
<keyword evidence="3" id="KW-0677">Repeat</keyword>
<dbReference type="Gene3D" id="3.40.50.150">
    <property type="entry name" value="Vaccinia Virus protein VP39"/>
    <property type="match status" value="1"/>
</dbReference>
<keyword evidence="10" id="KW-0808">Transferase</keyword>
<protein>
    <submittedName>
        <fullName evidence="10">Methyltransferase-like protein 23</fullName>
    </submittedName>
</protein>
<dbReference type="Proteomes" id="UP000319801">
    <property type="component" value="Unassembled WGS sequence"/>
</dbReference>
<keyword evidence="10" id="KW-0489">Methyltransferase</keyword>
<feature type="transmembrane region" description="Helical" evidence="8">
    <location>
        <begin position="41"/>
        <end position="66"/>
    </location>
</feature>
<dbReference type="InterPro" id="IPR029063">
    <property type="entry name" value="SAM-dependent_MTases_sf"/>
</dbReference>
<dbReference type="PROSITE" id="PS51225">
    <property type="entry name" value="MARVEL"/>
    <property type="match status" value="1"/>
</dbReference>
<evidence type="ECO:0000313" key="11">
    <source>
        <dbReference type="Proteomes" id="UP000319801"/>
    </source>
</evidence>
<dbReference type="PANTHER" id="PTHR17068:SF2">
    <property type="entry name" value="MYELOID-ASSOCIATED DIFFERENTIATION MARKER-LIKE"/>
    <property type="match status" value="1"/>
</dbReference>
<feature type="transmembrane region" description="Helical" evidence="8">
    <location>
        <begin position="78"/>
        <end position="100"/>
    </location>
</feature>
<dbReference type="GO" id="GO:0016020">
    <property type="term" value="C:membrane"/>
    <property type="evidence" value="ECO:0007669"/>
    <property type="project" value="UniProtKB-SubCell"/>
</dbReference>
<proteinExistence type="inferred from homology"/>
<keyword evidence="11" id="KW-1185">Reference proteome</keyword>
<sequence>MVTIDTRSVTTPVGIVRIMEVVLSCIAFSLVASVGTNNSSYWAWCMFTWFFCFFMTLLILIMEFINLHKKIPISWDDFTAAFAMLATLMIFAASVIYPTFFVCSSCAHQISATVISCLCFVAYAVELGAGVSLPGIVAAKCGAQVTLSDNADFPQCLENCRRCCDVNNLSGVSVVGLTWGEISSELRSLPHADIILGSDVFYEPEDFEDVLVTLSFLLRRNPAAQFWTTFQERWY</sequence>
<dbReference type="AlphaFoldDB" id="A0A556TVR1"/>
<organism evidence="10 11">
    <name type="scientific">Bagarius yarrelli</name>
    <name type="common">Goonch</name>
    <name type="synonym">Bagrus yarrelli</name>
    <dbReference type="NCBI Taxonomy" id="175774"/>
    <lineage>
        <taxon>Eukaryota</taxon>
        <taxon>Metazoa</taxon>
        <taxon>Chordata</taxon>
        <taxon>Craniata</taxon>
        <taxon>Vertebrata</taxon>
        <taxon>Euteleostomi</taxon>
        <taxon>Actinopterygii</taxon>
        <taxon>Neopterygii</taxon>
        <taxon>Teleostei</taxon>
        <taxon>Ostariophysi</taxon>
        <taxon>Siluriformes</taxon>
        <taxon>Sisoridae</taxon>
        <taxon>Sisorinae</taxon>
        <taxon>Bagarius</taxon>
    </lineage>
</organism>
<reference evidence="10 11" key="1">
    <citation type="journal article" date="2019" name="Genome Biol. Evol.">
        <title>Whole-Genome Sequencing of the Giant Devil Catfish, Bagarius yarrelli.</title>
        <authorList>
            <person name="Jiang W."/>
            <person name="Lv Y."/>
            <person name="Cheng L."/>
            <person name="Yang K."/>
            <person name="Chao B."/>
            <person name="Wang X."/>
            <person name="Li Y."/>
            <person name="Pan X."/>
            <person name="You X."/>
            <person name="Zhang Y."/>
            <person name="Yang J."/>
            <person name="Li J."/>
            <person name="Zhang X."/>
            <person name="Liu S."/>
            <person name="Sun C."/>
            <person name="Yang J."/>
            <person name="Shi Q."/>
        </authorList>
    </citation>
    <scope>NUCLEOTIDE SEQUENCE [LARGE SCALE GENOMIC DNA]</scope>
    <source>
        <strain evidence="10">JWS20170419001</strain>
        <tissue evidence="10">Muscle</tissue>
    </source>
</reference>
<accession>A0A556TVR1</accession>
<evidence type="ECO:0000256" key="3">
    <source>
        <dbReference type="ARBA" id="ARBA00022737"/>
    </source>
</evidence>
<dbReference type="SUPFAM" id="SSF53335">
    <property type="entry name" value="S-adenosyl-L-methionine-dependent methyltransferases"/>
    <property type="match status" value="1"/>
</dbReference>
<evidence type="ECO:0000256" key="1">
    <source>
        <dbReference type="ARBA" id="ARBA00004141"/>
    </source>
</evidence>
<comment type="similarity">
    <text evidence="6">Belongs to the MAL family.</text>
</comment>
<evidence type="ECO:0000256" key="6">
    <source>
        <dbReference type="ARBA" id="ARBA00034721"/>
    </source>
</evidence>
<evidence type="ECO:0000256" key="7">
    <source>
        <dbReference type="PROSITE-ProRule" id="PRU00581"/>
    </source>
</evidence>
<dbReference type="OrthoDB" id="407325at2759"/>
<gene>
    <name evidence="10" type="ORF">Baya_4211</name>
</gene>
<evidence type="ECO:0000313" key="10">
    <source>
        <dbReference type="EMBL" id="TSK87497.1"/>
    </source>
</evidence>
<evidence type="ECO:0000259" key="9">
    <source>
        <dbReference type="PROSITE" id="PS51225"/>
    </source>
</evidence>
<evidence type="ECO:0000256" key="4">
    <source>
        <dbReference type="ARBA" id="ARBA00022989"/>
    </source>
</evidence>
<feature type="transmembrane region" description="Helical" evidence="8">
    <location>
        <begin position="12"/>
        <end position="35"/>
    </location>
</feature>
<comment type="caution">
    <text evidence="10">The sequence shown here is derived from an EMBL/GenBank/DDBJ whole genome shotgun (WGS) entry which is preliminary data.</text>
</comment>
<keyword evidence="5 7" id="KW-0472">Membrane</keyword>
<evidence type="ECO:0000256" key="2">
    <source>
        <dbReference type="ARBA" id="ARBA00022692"/>
    </source>
</evidence>
<dbReference type="InterPro" id="IPR008253">
    <property type="entry name" value="Marvel"/>
</dbReference>
<evidence type="ECO:0000256" key="8">
    <source>
        <dbReference type="SAM" id="Phobius"/>
    </source>
</evidence>
<dbReference type="PANTHER" id="PTHR17068">
    <property type="entry name" value="MYELOID-ASSOCIATED DIFFERENTIATION MARKER MYADM FAMILY MEMBER"/>
    <property type="match status" value="1"/>
</dbReference>
<comment type="subcellular location">
    <subcellularLocation>
        <location evidence="1">Membrane</location>
        <topology evidence="1">Multi-pass membrane protein</topology>
    </subcellularLocation>
</comment>
<name>A0A556TVR1_BAGYA</name>
<keyword evidence="2 7" id="KW-0812">Transmembrane</keyword>
<dbReference type="GO" id="GO:0008168">
    <property type="term" value="F:methyltransferase activity"/>
    <property type="evidence" value="ECO:0007669"/>
    <property type="project" value="UniProtKB-KW"/>
</dbReference>
<dbReference type="EMBL" id="VCAZ01000022">
    <property type="protein sequence ID" value="TSK87497.1"/>
    <property type="molecule type" value="Genomic_DNA"/>
</dbReference>
<feature type="domain" description="MARVEL" evidence="9">
    <location>
        <begin position="8"/>
        <end position="135"/>
    </location>
</feature>
<dbReference type="Pfam" id="PF01284">
    <property type="entry name" value="MARVEL"/>
    <property type="match status" value="1"/>
</dbReference>
<dbReference type="InterPro" id="IPR047123">
    <property type="entry name" value="MYADM-like"/>
</dbReference>
<dbReference type="GO" id="GO:0032259">
    <property type="term" value="P:methylation"/>
    <property type="evidence" value="ECO:0007669"/>
    <property type="project" value="UniProtKB-KW"/>
</dbReference>